<sequence>MSVIQNNTTYYIQHVDTNEYVSLPKKYPACSPCVTTSKDENKYYQRWRVRFDSEQKDFVPKFERPYFITEATEGKVGLGLSYSPNNHVSVTGKDAEDASSWMVQDTVAKMKAAKRKAASKKAAETKDADKEDTSDKDGASDLEASEGEAAEEDTSDKDGASDPEASKDEAAKVTAYT</sequence>
<evidence type="ECO:0000313" key="2">
    <source>
        <dbReference type="EMBL" id="KIK45323.1"/>
    </source>
</evidence>
<dbReference type="EMBL" id="KN835174">
    <property type="protein sequence ID" value="KIK45323.1"/>
    <property type="molecule type" value="Genomic_DNA"/>
</dbReference>
<keyword evidence="3" id="KW-1185">Reference proteome</keyword>
<dbReference type="Proteomes" id="UP000054485">
    <property type="component" value="Unassembled WGS sequence"/>
</dbReference>
<reference evidence="3" key="2">
    <citation type="submission" date="2015-01" db="EMBL/GenBank/DDBJ databases">
        <title>Evolutionary Origins and Diversification of the Mycorrhizal Mutualists.</title>
        <authorList>
            <consortium name="DOE Joint Genome Institute"/>
            <consortium name="Mycorrhizal Genomics Consortium"/>
            <person name="Kohler A."/>
            <person name="Kuo A."/>
            <person name="Nagy L.G."/>
            <person name="Floudas D."/>
            <person name="Copeland A."/>
            <person name="Barry K.W."/>
            <person name="Cichocki N."/>
            <person name="Veneault-Fourrey C."/>
            <person name="LaButti K."/>
            <person name="Lindquist E.A."/>
            <person name="Lipzen A."/>
            <person name="Lundell T."/>
            <person name="Morin E."/>
            <person name="Murat C."/>
            <person name="Riley R."/>
            <person name="Ohm R."/>
            <person name="Sun H."/>
            <person name="Tunlid A."/>
            <person name="Henrissat B."/>
            <person name="Grigoriev I.V."/>
            <person name="Hibbett D.S."/>
            <person name="Martin F."/>
        </authorList>
    </citation>
    <scope>NUCLEOTIDE SEQUENCE [LARGE SCALE GENOMIC DNA]</scope>
    <source>
        <strain evidence="3">UH-Slu-Lm8-n1</strain>
    </source>
</reference>
<organism evidence="2 3">
    <name type="scientific">Suillus luteus UH-Slu-Lm8-n1</name>
    <dbReference type="NCBI Taxonomy" id="930992"/>
    <lineage>
        <taxon>Eukaryota</taxon>
        <taxon>Fungi</taxon>
        <taxon>Dikarya</taxon>
        <taxon>Basidiomycota</taxon>
        <taxon>Agaricomycotina</taxon>
        <taxon>Agaricomycetes</taxon>
        <taxon>Agaricomycetidae</taxon>
        <taxon>Boletales</taxon>
        <taxon>Suillineae</taxon>
        <taxon>Suillaceae</taxon>
        <taxon>Suillus</taxon>
    </lineage>
</organism>
<gene>
    <name evidence="2" type="ORF">CY34DRAFT_540015</name>
</gene>
<name>A0A0D0BQE7_9AGAM</name>
<dbReference type="HOGENOM" id="CLU_1518833_0_0_1"/>
<evidence type="ECO:0000313" key="3">
    <source>
        <dbReference type="Proteomes" id="UP000054485"/>
    </source>
</evidence>
<reference evidence="2 3" key="1">
    <citation type="submission" date="2014-04" db="EMBL/GenBank/DDBJ databases">
        <authorList>
            <consortium name="DOE Joint Genome Institute"/>
            <person name="Kuo A."/>
            <person name="Ruytinx J."/>
            <person name="Rineau F."/>
            <person name="Colpaert J."/>
            <person name="Kohler A."/>
            <person name="Nagy L.G."/>
            <person name="Floudas D."/>
            <person name="Copeland A."/>
            <person name="Barry K.W."/>
            <person name="Cichocki N."/>
            <person name="Veneault-Fourrey C."/>
            <person name="LaButti K."/>
            <person name="Lindquist E.A."/>
            <person name="Lipzen A."/>
            <person name="Lundell T."/>
            <person name="Morin E."/>
            <person name="Murat C."/>
            <person name="Sun H."/>
            <person name="Tunlid A."/>
            <person name="Henrissat B."/>
            <person name="Grigoriev I.V."/>
            <person name="Hibbett D.S."/>
            <person name="Martin F."/>
            <person name="Nordberg H.P."/>
            <person name="Cantor M.N."/>
            <person name="Hua S.X."/>
        </authorList>
    </citation>
    <scope>NUCLEOTIDE SEQUENCE [LARGE SCALE GENOMIC DNA]</scope>
    <source>
        <strain evidence="2 3">UH-Slu-Lm8-n1</strain>
    </source>
</reference>
<feature type="compositionally biased region" description="Basic and acidic residues" evidence="1">
    <location>
        <begin position="121"/>
        <end position="139"/>
    </location>
</feature>
<dbReference type="InParanoid" id="A0A0D0BQE7"/>
<protein>
    <submittedName>
        <fullName evidence="2">Uncharacterized protein</fullName>
    </submittedName>
</protein>
<feature type="region of interest" description="Disordered" evidence="1">
    <location>
        <begin position="115"/>
        <end position="177"/>
    </location>
</feature>
<feature type="compositionally biased region" description="Acidic residues" evidence="1">
    <location>
        <begin position="143"/>
        <end position="155"/>
    </location>
</feature>
<dbReference type="AlphaFoldDB" id="A0A0D0BQE7"/>
<proteinExistence type="predicted"/>
<accession>A0A0D0BQE7</accession>
<evidence type="ECO:0000256" key="1">
    <source>
        <dbReference type="SAM" id="MobiDB-lite"/>
    </source>
</evidence>
<feature type="compositionally biased region" description="Basic and acidic residues" evidence="1">
    <location>
        <begin position="156"/>
        <end position="171"/>
    </location>
</feature>